<evidence type="ECO:0000313" key="9">
    <source>
        <dbReference type="Proteomes" id="UP000886520"/>
    </source>
</evidence>
<dbReference type="PROSITE" id="PS50089">
    <property type="entry name" value="ZF_RING_2"/>
    <property type="match status" value="1"/>
</dbReference>
<feature type="domain" description="RING-type" evidence="6">
    <location>
        <begin position="315"/>
        <end position="349"/>
    </location>
</feature>
<evidence type="ECO:0000313" key="7">
    <source>
        <dbReference type="EMBL" id="KAI5082258.1"/>
    </source>
</evidence>
<reference evidence="7" key="1">
    <citation type="submission" date="2021-01" db="EMBL/GenBank/DDBJ databases">
        <title>Adiantum capillus-veneris genome.</title>
        <authorList>
            <person name="Fang Y."/>
            <person name="Liao Q."/>
        </authorList>
    </citation>
    <scope>NUCLEOTIDE SEQUENCE</scope>
    <source>
        <strain evidence="7">H3</strain>
        <tissue evidence="7">Leaf</tissue>
    </source>
</reference>
<accession>A0A9D4V9S3</accession>
<evidence type="ECO:0000259" key="6">
    <source>
        <dbReference type="PROSITE" id="PS50089"/>
    </source>
</evidence>
<evidence type="ECO:0000256" key="4">
    <source>
        <dbReference type="PROSITE-ProRule" id="PRU00175"/>
    </source>
</evidence>
<organism evidence="7 9">
    <name type="scientific">Adiantum capillus-veneris</name>
    <name type="common">Maidenhair fern</name>
    <dbReference type="NCBI Taxonomy" id="13818"/>
    <lineage>
        <taxon>Eukaryota</taxon>
        <taxon>Viridiplantae</taxon>
        <taxon>Streptophyta</taxon>
        <taxon>Embryophyta</taxon>
        <taxon>Tracheophyta</taxon>
        <taxon>Polypodiopsida</taxon>
        <taxon>Polypodiidae</taxon>
        <taxon>Polypodiales</taxon>
        <taxon>Pteridineae</taxon>
        <taxon>Pteridaceae</taxon>
        <taxon>Vittarioideae</taxon>
        <taxon>Adiantum</taxon>
    </lineage>
</organism>
<keyword evidence="5" id="KW-0175">Coiled coil</keyword>
<dbReference type="OrthoDB" id="1711136at2759"/>
<keyword evidence="9" id="KW-1185">Reference proteome</keyword>
<dbReference type="Gene3D" id="3.30.40.10">
    <property type="entry name" value="Zinc/RING finger domain, C3HC4 (zinc finger)"/>
    <property type="match status" value="1"/>
</dbReference>
<keyword evidence="1" id="KW-0479">Metal-binding</keyword>
<dbReference type="Proteomes" id="UP000886520">
    <property type="component" value="Chromosome 2"/>
</dbReference>
<dbReference type="PANTHER" id="PTHR42647:SF72">
    <property type="entry name" value="EF-HAND CALCIUM-BINDING DOMAIN-CONTAINING PROTEIN 4A"/>
    <property type="match status" value="1"/>
</dbReference>
<proteinExistence type="predicted"/>
<dbReference type="GO" id="GO:0004842">
    <property type="term" value="F:ubiquitin-protein transferase activity"/>
    <property type="evidence" value="ECO:0007669"/>
    <property type="project" value="TreeGrafter"/>
</dbReference>
<dbReference type="AlphaFoldDB" id="A0A9D4V9S3"/>
<sequence length="362" mass="40394">MSVQAQYPSNVLVSDLRKRARPEAWDGMVHDLSLQDGDLQLHSAGVNFLPQPAVNAGMFAENGIHRSSVCVRKKPREETILTSKHQTLVAPFNPVDGDRYGFMTTVCNDRIAELNLSQQAAWVYSSGMPAVDTARLALTGCTSMSGRGINANTGVRSLLDDSTIHPNYYQQQAEIDQIITHHNEQLKQALEEKRRQHTRALLELIDHSELSCARERLVEIEKIRHRNVELEDYVKKLSLESQVWMNIAQSQEALVTSLRSNLEQVVAQSNEKAKGRFGESDAEDAESCIYGASLAVNAVDLQAQEIRELKEQRSCRNCKKESISVLILPCRHLCLCTDCDPTIGNCPVCGTSKDASVRVYMD</sequence>
<dbReference type="PANTHER" id="PTHR42647">
    <property type="entry name" value="SBP (S-RIBONUCLEASE BINDING PROTEIN) FAMILY PROTEIN"/>
    <property type="match status" value="1"/>
</dbReference>
<feature type="coiled-coil region" evidence="5">
    <location>
        <begin position="183"/>
        <end position="240"/>
    </location>
</feature>
<dbReference type="EMBL" id="JABFUD020000003">
    <property type="protein sequence ID" value="KAI5082636.1"/>
    <property type="molecule type" value="Genomic_DNA"/>
</dbReference>
<dbReference type="GO" id="GO:0008270">
    <property type="term" value="F:zinc ion binding"/>
    <property type="evidence" value="ECO:0007669"/>
    <property type="project" value="UniProtKB-KW"/>
</dbReference>
<dbReference type="EMBL" id="JABFUD020000003">
    <property type="protein sequence ID" value="KAI5082258.1"/>
    <property type="molecule type" value="Genomic_DNA"/>
</dbReference>
<keyword evidence="3" id="KW-0862">Zinc</keyword>
<evidence type="ECO:0000256" key="2">
    <source>
        <dbReference type="ARBA" id="ARBA00022771"/>
    </source>
</evidence>
<dbReference type="InterPro" id="IPR001841">
    <property type="entry name" value="Znf_RING"/>
</dbReference>
<protein>
    <recommendedName>
        <fullName evidence="6">RING-type domain-containing protein</fullName>
    </recommendedName>
</protein>
<comment type="caution">
    <text evidence="7">The sequence shown here is derived from an EMBL/GenBank/DDBJ whole genome shotgun (WGS) entry which is preliminary data.</text>
</comment>
<gene>
    <name evidence="7" type="ORF">GOP47_0002001</name>
    <name evidence="8" type="ORF">GOP47_0002379</name>
</gene>
<evidence type="ECO:0000313" key="8">
    <source>
        <dbReference type="EMBL" id="KAI5082636.1"/>
    </source>
</evidence>
<dbReference type="Pfam" id="PF13920">
    <property type="entry name" value="zf-C3HC4_3"/>
    <property type="match status" value="1"/>
</dbReference>
<evidence type="ECO:0000256" key="5">
    <source>
        <dbReference type="SAM" id="Coils"/>
    </source>
</evidence>
<evidence type="ECO:0000256" key="1">
    <source>
        <dbReference type="ARBA" id="ARBA00022723"/>
    </source>
</evidence>
<dbReference type="FunFam" id="3.30.40.10:FF:000239">
    <property type="entry name" value="probable BOI-related E3 ubiquitin-protein ligase 2"/>
    <property type="match status" value="1"/>
</dbReference>
<dbReference type="InterPro" id="IPR013083">
    <property type="entry name" value="Znf_RING/FYVE/PHD"/>
</dbReference>
<name>A0A9D4V9S3_ADICA</name>
<keyword evidence="2 4" id="KW-0863">Zinc-finger</keyword>
<evidence type="ECO:0000256" key="3">
    <source>
        <dbReference type="ARBA" id="ARBA00022833"/>
    </source>
</evidence>